<dbReference type="Proteomes" id="UP000295293">
    <property type="component" value="Unassembled WGS sequence"/>
</dbReference>
<keyword evidence="12 15" id="KW-0472">Membrane</keyword>
<sequence length="401" mass="43166">MPAFAYQALDASGKTQRGVLQGDTARAVRQSLRERGLNPLDVTPVDEKQQSSPLGRRGLSAAQLSLFTRQLATLLSAGLPIDEALAALAEQGEDERSRSLTAALRSRVMEGASLAGAFADYPESFPEIYRASVAAGEQSGRLGTVLERLADYAESRDALRQKLLAALAYPLLLTLVATAVVTGLLIYVVPQIVGVFASMKQELPLPTTLLLALSALLKRWGIFLAIGLMAAIVAARLALRRDSVRMVWHRWLLRLPLVGKLTRASNTARAARTLALLSASAVPLLDALAISAQVVPNLPMRDALRRAAHKVREGGAFSRALADSGYFPPVAVRLIASGERSGQLERMLHEAANHQARELDRWLTVLTAVLGPAVILLVGGMVLFIVLAILLPIFNMNQMVK</sequence>
<dbReference type="GO" id="GO:0015627">
    <property type="term" value="C:type II protein secretion system complex"/>
    <property type="evidence" value="ECO:0007669"/>
    <property type="project" value="InterPro"/>
</dbReference>
<proteinExistence type="inferred from homology"/>
<feature type="transmembrane region" description="Helical" evidence="15">
    <location>
        <begin position="369"/>
        <end position="394"/>
    </location>
</feature>
<keyword evidence="10" id="KW-0653">Protein transport</keyword>
<evidence type="ECO:0000256" key="3">
    <source>
        <dbReference type="ARBA" id="ARBA00005745"/>
    </source>
</evidence>
<dbReference type="Pfam" id="PF00482">
    <property type="entry name" value="T2SSF"/>
    <property type="match status" value="2"/>
</dbReference>
<keyword evidence="9" id="KW-0106">Calcium</keyword>
<comment type="subcellular location">
    <subcellularLocation>
        <location evidence="2 14">Cell inner membrane</location>
        <topology evidence="2 14">Multi-pass membrane protein</topology>
    </subcellularLocation>
</comment>
<keyword evidence="18" id="KW-1185">Reference proteome</keyword>
<dbReference type="GO" id="GO:0015628">
    <property type="term" value="P:protein secretion by the type II secretion system"/>
    <property type="evidence" value="ECO:0007669"/>
    <property type="project" value="InterPro"/>
</dbReference>
<evidence type="ECO:0000256" key="5">
    <source>
        <dbReference type="ARBA" id="ARBA00022475"/>
    </source>
</evidence>
<dbReference type="GO" id="GO:0005886">
    <property type="term" value="C:plasma membrane"/>
    <property type="evidence" value="ECO:0007669"/>
    <property type="project" value="UniProtKB-SubCell"/>
</dbReference>
<comment type="caution">
    <text evidence="17">The sequence shown here is derived from an EMBL/GenBank/DDBJ whole genome shotgun (WGS) entry which is preliminary data.</text>
</comment>
<evidence type="ECO:0000256" key="1">
    <source>
        <dbReference type="ARBA" id="ARBA00002684"/>
    </source>
</evidence>
<dbReference type="OrthoDB" id="9805682at2"/>
<dbReference type="InterPro" id="IPR042094">
    <property type="entry name" value="T2SS_GspF_sf"/>
</dbReference>
<evidence type="ECO:0000259" key="16">
    <source>
        <dbReference type="Pfam" id="PF00482"/>
    </source>
</evidence>
<name>A0A4R6YNE5_9GAMM</name>
<organism evidence="17 18">
    <name type="scientific">Tahibacter aquaticus</name>
    <dbReference type="NCBI Taxonomy" id="520092"/>
    <lineage>
        <taxon>Bacteria</taxon>
        <taxon>Pseudomonadati</taxon>
        <taxon>Pseudomonadota</taxon>
        <taxon>Gammaproteobacteria</taxon>
        <taxon>Lysobacterales</taxon>
        <taxon>Rhodanobacteraceae</taxon>
        <taxon>Tahibacter</taxon>
    </lineage>
</organism>
<dbReference type="InterPro" id="IPR018076">
    <property type="entry name" value="T2SS_GspF_dom"/>
</dbReference>
<protein>
    <recommendedName>
        <fullName evidence="13">General secretion pathway protein F</fullName>
    </recommendedName>
</protein>
<dbReference type="InterPro" id="IPR003004">
    <property type="entry name" value="GspF/PilC"/>
</dbReference>
<evidence type="ECO:0000256" key="13">
    <source>
        <dbReference type="ARBA" id="ARBA00030750"/>
    </source>
</evidence>
<dbReference type="InterPro" id="IPR001992">
    <property type="entry name" value="T2SS_GspF/T4SS_PilC_CS"/>
</dbReference>
<dbReference type="PROSITE" id="PS00874">
    <property type="entry name" value="T2SP_F"/>
    <property type="match status" value="1"/>
</dbReference>
<evidence type="ECO:0000256" key="10">
    <source>
        <dbReference type="ARBA" id="ARBA00022927"/>
    </source>
</evidence>
<evidence type="ECO:0000256" key="9">
    <source>
        <dbReference type="ARBA" id="ARBA00022837"/>
    </source>
</evidence>
<comment type="function">
    <text evidence="1">Component of the type II secretion system inner membrane complex required for the energy-dependent secretion of extracellular factors such as proteases and toxins from the periplasm.</text>
</comment>
<dbReference type="NCBIfam" id="TIGR02120">
    <property type="entry name" value="GspF"/>
    <property type="match status" value="1"/>
</dbReference>
<dbReference type="PANTHER" id="PTHR30012">
    <property type="entry name" value="GENERAL SECRETION PATHWAY PROTEIN"/>
    <property type="match status" value="1"/>
</dbReference>
<evidence type="ECO:0000256" key="11">
    <source>
        <dbReference type="ARBA" id="ARBA00022989"/>
    </source>
</evidence>
<accession>A0A4R6YNE5</accession>
<comment type="similarity">
    <text evidence="3 14">Belongs to the GSP F family.</text>
</comment>
<dbReference type="GO" id="GO:0046872">
    <property type="term" value="F:metal ion binding"/>
    <property type="evidence" value="ECO:0007669"/>
    <property type="project" value="UniProtKB-KW"/>
</dbReference>
<gene>
    <name evidence="17" type="ORF">DFR29_11860</name>
</gene>
<evidence type="ECO:0000256" key="12">
    <source>
        <dbReference type="ARBA" id="ARBA00023136"/>
    </source>
</evidence>
<feature type="transmembrane region" description="Helical" evidence="15">
    <location>
        <begin position="273"/>
        <end position="295"/>
    </location>
</feature>
<keyword evidence="4 14" id="KW-0813">Transport</keyword>
<feature type="domain" description="Type II secretion system protein GspF" evidence="16">
    <location>
        <begin position="67"/>
        <end position="190"/>
    </location>
</feature>
<evidence type="ECO:0000256" key="7">
    <source>
        <dbReference type="ARBA" id="ARBA00022692"/>
    </source>
</evidence>
<dbReference type="EMBL" id="SNZH01000018">
    <property type="protein sequence ID" value="TDR38917.1"/>
    <property type="molecule type" value="Genomic_DNA"/>
</dbReference>
<dbReference type="FunFam" id="1.20.81.30:FF:000001">
    <property type="entry name" value="Type II secretion system protein F"/>
    <property type="match status" value="2"/>
</dbReference>
<reference evidence="17 18" key="1">
    <citation type="submission" date="2019-03" db="EMBL/GenBank/DDBJ databases">
        <title>Genomic Encyclopedia of Type Strains, Phase IV (KMG-IV): sequencing the most valuable type-strain genomes for metagenomic binning, comparative biology and taxonomic classification.</title>
        <authorList>
            <person name="Goeker M."/>
        </authorList>
    </citation>
    <scope>NUCLEOTIDE SEQUENCE [LARGE SCALE GENOMIC DNA]</scope>
    <source>
        <strain evidence="17 18">DSM 21667</strain>
    </source>
</reference>
<dbReference type="InterPro" id="IPR011850">
    <property type="entry name" value="T2SS_GspF"/>
</dbReference>
<dbReference type="AlphaFoldDB" id="A0A4R6YNE5"/>
<keyword evidence="5" id="KW-1003">Cell membrane</keyword>
<evidence type="ECO:0000313" key="17">
    <source>
        <dbReference type="EMBL" id="TDR38917.1"/>
    </source>
</evidence>
<evidence type="ECO:0000256" key="14">
    <source>
        <dbReference type="RuleBase" id="RU003923"/>
    </source>
</evidence>
<keyword evidence="6" id="KW-0997">Cell inner membrane</keyword>
<evidence type="ECO:0000256" key="4">
    <source>
        <dbReference type="ARBA" id="ARBA00022448"/>
    </source>
</evidence>
<dbReference type="PRINTS" id="PR00812">
    <property type="entry name" value="BCTERIALGSPF"/>
</dbReference>
<keyword evidence="8" id="KW-0479">Metal-binding</keyword>
<evidence type="ECO:0000256" key="6">
    <source>
        <dbReference type="ARBA" id="ARBA00022519"/>
    </source>
</evidence>
<feature type="transmembrane region" description="Helical" evidence="15">
    <location>
        <begin position="163"/>
        <end position="189"/>
    </location>
</feature>
<feature type="transmembrane region" description="Helical" evidence="15">
    <location>
        <begin position="220"/>
        <end position="239"/>
    </location>
</feature>
<evidence type="ECO:0000256" key="15">
    <source>
        <dbReference type="SAM" id="Phobius"/>
    </source>
</evidence>
<dbReference type="Gene3D" id="1.20.81.30">
    <property type="entry name" value="Type II secretion system (T2SS), domain F"/>
    <property type="match status" value="2"/>
</dbReference>
<feature type="domain" description="Type II secretion system protein GspF" evidence="16">
    <location>
        <begin position="271"/>
        <end position="392"/>
    </location>
</feature>
<dbReference type="PANTHER" id="PTHR30012:SF0">
    <property type="entry name" value="TYPE II SECRETION SYSTEM PROTEIN F-RELATED"/>
    <property type="match status" value="1"/>
</dbReference>
<evidence type="ECO:0000256" key="8">
    <source>
        <dbReference type="ARBA" id="ARBA00022723"/>
    </source>
</evidence>
<evidence type="ECO:0000256" key="2">
    <source>
        <dbReference type="ARBA" id="ARBA00004429"/>
    </source>
</evidence>
<keyword evidence="7 14" id="KW-0812">Transmembrane</keyword>
<dbReference type="RefSeq" id="WP_133821137.1">
    <property type="nucleotide sequence ID" value="NZ_SNZH01000018.1"/>
</dbReference>
<keyword evidence="11 15" id="KW-1133">Transmembrane helix</keyword>
<evidence type="ECO:0000313" key="18">
    <source>
        <dbReference type="Proteomes" id="UP000295293"/>
    </source>
</evidence>